<dbReference type="STRING" id="1397108.IMCC12053_994"/>
<gene>
    <name evidence="1" type="ORF">IMCC12053_994</name>
</gene>
<dbReference type="KEGG" id="cmar:IMCC12053_994"/>
<protein>
    <submittedName>
        <fullName evidence="1">Uncharacterized protein</fullName>
    </submittedName>
</protein>
<accession>A0A0P0AA09</accession>
<dbReference type="EMBL" id="CP012023">
    <property type="protein sequence ID" value="ALI54942.1"/>
    <property type="molecule type" value="Genomic_DNA"/>
</dbReference>
<dbReference type="PATRIC" id="fig|1397108.4.peg.1021"/>
<dbReference type="Gene3D" id="1.20.120.30">
    <property type="entry name" value="Aspartate receptor, ligand-binding domain"/>
    <property type="match status" value="1"/>
</dbReference>
<name>A0A0P0AA09_9RHOB</name>
<proteinExistence type="predicted"/>
<dbReference type="InterPro" id="IPR025991">
    <property type="entry name" value="Chemoreceptor_zinc-bind_dom"/>
</dbReference>
<dbReference type="Proteomes" id="UP000064920">
    <property type="component" value="Chromosome"/>
</dbReference>
<keyword evidence="2" id="KW-1185">Reference proteome</keyword>
<evidence type="ECO:0000313" key="2">
    <source>
        <dbReference type="Proteomes" id="UP000064920"/>
    </source>
</evidence>
<dbReference type="AlphaFoldDB" id="A0A0P0AA09"/>
<evidence type="ECO:0000313" key="1">
    <source>
        <dbReference type="EMBL" id="ALI54942.1"/>
    </source>
</evidence>
<reference evidence="1 2" key="1">
    <citation type="submission" date="2015-05" db="EMBL/GenBank/DDBJ databases">
        <authorList>
            <person name="Wang D.B."/>
            <person name="Wang M."/>
        </authorList>
    </citation>
    <scope>NUCLEOTIDE SEQUENCE [LARGE SCALE GENOMIC DNA]</scope>
    <source>
        <strain evidence="1 2">IMCC 12053</strain>
    </source>
</reference>
<organism evidence="1 2">
    <name type="scientific">Celeribacter marinus</name>
    <dbReference type="NCBI Taxonomy" id="1397108"/>
    <lineage>
        <taxon>Bacteria</taxon>
        <taxon>Pseudomonadati</taxon>
        <taxon>Pseudomonadota</taxon>
        <taxon>Alphaproteobacteria</taxon>
        <taxon>Rhodobacterales</taxon>
        <taxon>Roseobacteraceae</taxon>
        <taxon>Celeribacter</taxon>
    </lineage>
</organism>
<sequence length="131" mass="14625">MNKFWGVALDKFVLDRQISEAIGAHAMWRTTLREAAQTGALPKPAHKIGCDDDCPFGKWLHSLERDPVVVQTQAYKRVVQKHALFHNFAGEVATHVEQGDTKTAAAKLSTNFIAGRSYALLDAMMMWQEAI</sequence>
<dbReference type="Pfam" id="PF13682">
    <property type="entry name" value="CZB"/>
    <property type="match status" value="1"/>
</dbReference>